<comment type="caution">
    <text evidence="1">The sequence shown here is derived from an EMBL/GenBank/DDBJ whole genome shotgun (WGS) entry which is preliminary data.</text>
</comment>
<evidence type="ECO:0000313" key="2">
    <source>
        <dbReference type="Proteomes" id="UP000431080"/>
    </source>
</evidence>
<accession>A0A6I2F9L9</accession>
<dbReference type="AlphaFoldDB" id="A0A6I2F9L9"/>
<proteinExistence type="predicted"/>
<gene>
    <name evidence="1" type="ORF">GE115_15895</name>
</gene>
<reference evidence="1 2" key="1">
    <citation type="submission" date="2019-10" db="EMBL/GenBank/DDBJ databases">
        <authorList>
            <person name="Nie G."/>
            <person name="Ming H."/>
            <person name="Yi B."/>
        </authorList>
    </citation>
    <scope>NUCLEOTIDE SEQUENCE [LARGE SCALE GENOMIC DNA]</scope>
    <source>
        <strain evidence="1 2">CFH 90414</strain>
    </source>
</reference>
<name>A0A6I2F9L9_9MICO</name>
<protein>
    <submittedName>
        <fullName evidence="1">Uncharacterized protein</fullName>
    </submittedName>
</protein>
<dbReference type="EMBL" id="WJIF01000011">
    <property type="protein sequence ID" value="MRG61339.1"/>
    <property type="molecule type" value="Genomic_DNA"/>
</dbReference>
<dbReference type="Proteomes" id="UP000431080">
    <property type="component" value="Unassembled WGS sequence"/>
</dbReference>
<evidence type="ECO:0000313" key="1">
    <source>
        <dbReference type="EMBL" id="MRG61339.1"/>
    </source>
</evidence>
<keyword evidence="2" id="KW-1185">Reference proteome</keyword>
<organism evidence="1 2">
    <name type="scientific">Agromyces agglutinans</name>
    <dbReference type="NCBI Taxonomy" id="2662258"/>
    <lineage>
        <taxon>Bacteria</taxon>
        <taxon>Bacillati</taxon>
        <taxon>Actinomycetota</taxon>
        <taxon>Actinomycetes</taxon>
        <taxon>Micrococcales</taxon>
        <taxon>Microbacteriaceae</taxon>
        <taxon>Agromyces</taxon>
    </lineage>
</organism>
<dbReference type="RefSeq" id="WP_153685741.1">
    <property type="nucleotide sequence ID" value="NZ_WJIF01000011.1"/>
</dbReference>
<sequence>MLTIEEARSALERHFAERPPAIAGTLHISGWYEDADNYLPVWGAREFLVDGHDEFQRWDNLAIFIDKASGAVREEPFLPNRLKVRAMTPVEGAEPPLD</sequence>